<reference evidence="1" key="1">
    <citation type="submission" date="2021-12" db="EMBL/GenBank/DDBJ databases">
        <authorList>
            <person name="Rodrigo-Torres L."/>
            <person name="Arahal R. D."/>
            <person name="Lucena T."/>
        </authorList>
    </citation>
    <scope>NUCLEOTIDE SEQUENCE</scope>
    <source>
        <strain evidence="1">CECT 8858</strain>
    </source>
</reference>
<dbReference type="Proteomes" id="UP000837932">
    <property type="component" value="Unassembled WGS sequence"/>
</dbReference>
<dbReference type="RefSeq" id="WP_238806228.1">
    <property type="nucleotide sequence ID" value="NZ_CAKLPY010000001.1"/>
</dbReference>
<evidence type="ECO:0000313" key="1">
    <source>
        <dbReference type="EMBL" id="CAH0995684.1"/>
    </source>
</evidence>
<proteinExistence type="predicted"/>
<accession>A0ABN8ES14</accession>
<protein>
    <submittedName>
        <fullName evidence="1">Uncharacterized protein</fullName>
    </submittedName>
</protein>
<sequence length="105" mass="12750">MKRATFIFGLMFYSTFIFAQTDIYRLHSSFLPSIKHKNSEQSMKVPVLFDQNKPLFLQYISKKRDCFFLLSSQTSICFNREINMDAMSRQTKQLFFKMKMWKYFH</sequence>
<name>A0ABN8ES14_9BACT</name>
<evidence type="ECO:0000313" key="2">
    <source>
        <dbReference type="Proteomes" id="UP000837932"/>
    </source>
</evidence>
<dbReference type="EMBL" id="CAKLPY010000001">
    <property type="protein sequence ID" value="CAH0995684.1"/>
    <property type="molecule type" value="Genomic_DNA"/>
</dbReference>
<organism evidence="1 2">
    <name type="scientific">Emticicia aquatica</name>
    <dbReference type="NCBI Taxonomy" id="1681835"/>
    <lineage>
        <taxon>Bacteria</taxon>
        <taxon>Pseudomonadati</taxon>
        <taxon>Bacteroidota</taxon>
        <taxon>Cytophagia</taxon>
        <taxon>Cytophagales</taxon>
        <taxon>Leadbetterellaceae</taxon>
        <taxon>Emticicia</taxon>
    </lineage>
</organism>
<keyword evidence="2" id="KW-1185">Reference proteome</keyword>
<gene>
    <name evidence="1" type="ORF">EMA8858_01809</name>
</gene>
<comment type="caution">
    <text evidence="1">The sequence shown here is derived from an EMBL/GenBank/DDBJ whole genome shotgun (WGS) entry which is preliminary data.</text>
</comment>